<accession>A0AAN8EZX5</accession>
<keyword evidence="3" id="KW-1185">Reference proteome</keyword>
<dbReference type="PANTHER" id="PTHR22718">
    <property type="entry name" value="SERPENTINE RECEPTOR, CLASS X"/>
    <property type="match status" value="1"/>
</dbReference>
<keyword evidence="1" id="KW-0472">Membrane</keyword>
<feature type="transmembrane region" description="Helical" evidence="1">
    <location>
        <begin position="80"/>
        <end position="101"/>
    </location>
</feature>
<dbReference type="SUPFAM" id="SSF81321">
    <property type="entry name" value="Family A G protein-coupled receptor-like"/>
    <property type="match status" value="1"/>
</dbReference>
<organism evidence="2 3">
    <name type="scientific">Trichostrongylus colubriformis</name>
    <name type="common">Black scour worm</name>
    <dbReference type="NCBI Taxonomy" id="6319"/>
    <lineage>
        <taxon>Eukaryota</taxon>
        <taxon>Metazoa</taxon>
        <taxon>Ecdysozoa</taxon>
        <taxon>Nematoda</taxon>
        <taxon>Chromadorea</taxon>
        <taxon>Rhabditida</taxon>
        <taxon>Rhabditina</taxon>
        <taxon>Rhabditomorpha</taxon>
        <taxon>Strongyloidea</taxon>
        <taxon>Trichostrongylidae</taxon>
        <taxon>Trichostrongylus</taxon>
    </lineage>
</organism>
<keyword evidence="1" id="KW-1133">Transmembrane helix</keyword>
<dbReference type="Proteomes" id="UP001331761">
    <property type="component" value="Unassembled WGS sequence"/>
</dbReference>
<evidence type="ECO:0000313" key="3">
    <source>
        <dbReference type="Proteomes" id="UP001331761"/>
    </source>
</evidence>
<proteinExistence type="predicted"/>
<gene>
    <name evidence="2" type="ORF">GCK32_001794</name>
</gene>
<feature type="transmembrane region" description="Helical" evidence="1">
    <location>
        <begin position="152"/>
        <end position="175"/>
    </location>
</feature>
<dbReference type="PANTHER" id="PTHR22718:SF25">
    <property type="entry name" value="G-PROTEIN COUPLED RECEPTORS FAMILY 1 PROFILE DOMAIN-CONTAINING PROTEIN"/>
    <property type="match status" value="1"/>
</dbReference>
<evidence type="ECO:0000313" key="2">
    <source>
        <dbReference type="EMBL" id="KAK5971016.1"/>
    </source>
</evidence>
<keyword evidence="1" id="KW-0812">Transmembrane</keyword>
<dbReference type="EMBL" id="WIXE01018324">
    <property type="protein sequence ID" value="KAK5971016.1"/>
    <property type="molecule type" value="Genomic_DNA"/>
</dbReference>
<comment type="caution">
    <text evidence="2">The sequence shown here is derived from an EMBL/GenBank/DDBJ whole genome shotgun (WGS) entry which is preliminary data.</text>
</comment>
<protein>
    <submittedName>
        <fullName evidence="2">Uncharacterized protein</fullName>
    </submittedName>
</protein>
<name>A0AAN8EZX5_TRICO</name>
<dbReference type="AlphaFoldDB" id="A0AAN8EZX5"/>
<sequence length="244" mass="27453">MVKCGTCLTELYIIAIFQGNLGLVLNESVSTSNLQPIEVVPVVAAGIVFGILTFIGSIATVIFIAVLIRGRKKFAEIFTLSSTVLPIVMLVMYGIIFIVIIKKRTGPTDTAAAERDRSLLWQALAVTVMLELTKLTSMITPFLAGADPWAQWVWTIFSYSTSILNQMINPLLFLTMNKMVRSILRNFFRPGATAVTSDLSEMPKRTQARRPVFCRRFRKISRLFVRPKKRMSTQHELSKATWVF</sequence>
<reference evidence="2 3" key="1">
    <citation type="submission" date="2019-10" db="EMBL/GenBank/DDBJ databases">
        <title>Assembly and Annotation for the nematode Trichostrongylus colubriformis.</title>
        <authorList>
            <person name="Martin J."/>
        </authorList>
    </citation>
    <scope>NUCLEOTIDE SEQUENCE [LARGE SCALE GENOMIC DNA]</scope>
    <source>
        <strain evidence="2">G859</strain>
        <tissue evidence="2">Whole worm</tissue>
    </source>
</reference>
<dbReference type="Gene3D" id="1.20.1070.10">
    <property type="entry name" value="Rhodopsin 7-helix transmembrane proteins"/>
    <property type="match status" value="1"/>
</dbReference>
<evidence type="ECO:0000256" key="1">
    <source>
        <dbReference type="SAM" id="Phobius"/>
    </source>
</evidence>
<feature type="transmembrane region" description="Helical" evidence="1">
    <location>
        <begin position="42"/>
        <end position="68"/>
    </location>
</feature>